<dbReference type="Proteomes" id="UP000516437">
    <property type="component" value="Chromosome 2"/>
</dbReference>
<dbReference type="EMBL" id="RXIC02000020">
    <property type="protein sequence ID" value="KAB1224350.1"/>
    <property type="molecule type" value="Genomic_DNA"/>
</dbReference>
<proteinExistence type="predicted"/>
<evidence type="ECO:0000259" key="1">
    <source>
        <dbReference type="Pfam" id="PF14244"/>
    </source>
</evidence>
<name>A0A6A1WNF9_9ROSI</name>
<feature type="domain" description="Retrotransposon Copia-like N-terminal" evidence="1">
    <location>
        <begin position="25"/>
        <end position="70"/>
    </location>
</feature>
<organism evidence="2 3">
    <name type="scientific">Morella rubra</name>
    <name type="common">Chinese bayberry</name>
    <dbReference type="NCBI Taxonomy" id="262757"/>
    <lineage>
        <taxon>Eukaryota</taxon>
        <taxon>Viridiplantae</taxon>
        <taxon>Streptophyta</taxon>
        <taxon>Embryophyta</taxon>
        <taxon>Tracheophyta</taxon>
        <taxon>Spermatophyta</taxon>
        <taxon>Magnoliopsida</taxon>
        <taxon>eudicotyledons</taxon>
        <taxon>Gunneridae</taxon>
        <taxon>Pentapetalae</taxon>
        <taxon>rosids</taxon>
        <taxon>fabids</taxon>
        <taxon>Fagales</taxon>
        <taxon>Myricaceae</taxon>
        <taxon>Morella</taxon>
    </lineage>
</organism>
<sequence>MTEGAESGAESTLPQASDHPFRLAASDNLGQILVNQPLTYRNYNTWRRAMVMALQAKKKLEFVNGDVKEPSSTKDSYDSWLACNNMVQSWIVQCLSPDIACSVMYISSAKDLWTELEEHFSQGNRNKISELQHEIGLLVQESDDVPTYFTKLKIMWEELASFRPIPTCTCTPACSCNALKTVASYLHEDYVVKFLNGLNTSLSHVKDHILLMDPLPAINKVFFMAHQDEKKSSTQSSAVIPFAKSTALLSRNSGCSQTSAS</sequence>
<dbReference type="Pfam" id="PF14244">
    <property type="entry name" value="Retrotran_gag_3"/>
    <property type="match status" value="1"/>
</dbReference>
<dbReference type="AlphaFoldDB" id="A0A6A1WNF9"/>
<dbReference type="PANTHER" id="PTHR37610:SF97">
    <property type="entry name" value="RETROTRANSPOSON GAG DOMAIN-CONTAINING PROTEIN"/>
    <property type="match status" value="1"/>
</dbReference>
<evidence type="ECO:0000313" key="2">
    <source>
        <dbReference type="EMBL" id="KAB1224350.1"/>
    </source>
</evidence>
<dbReference type="OrthoDB" id="5544992at2759"/>
<evidence type="ECO:0000313" key="3">
    <source>
        <dbReference type="Proteomes" id="UP000516437"/>
    </source>
</evidence>
<dbReference type="InterPro" id="IPR029472">
    <property type="entry name" value="Copia-like_N"/>
</dbReference>
<comment type="caution">
    <text evidence="2">The sequence shown here is derived from an EMBL/GenBank/DDBJ whole genome shotgun (WGS) entry which is preliminary data.</text>
</comment>
<gene>
    <name evidence="2" type="ORF">CJ030_MR2G004219</name>
</gene>
<keyword evidence="3" id="KW-1185">Reference proteome</keyword>
<dbReference type="PANTHER" id="PTHR37610">
    <property type="entry name" value="CCHC-TYPE DOMAIN-CONTAINING PROTEIN"/>
    <property type="match status" value="1"/>
</dbReference>
<reference evidence="2 3" key="1">
    <citation type="journal article" date="2019" name="Plant Biotechnol. J.">
        <title>The red bayberry genome and genetic basis of sex determination.</title>
        <authorList>
            <person name="Jia H.M."/>
            <person name="Jia H.J."/>
            <person name="Cai Q.L."/>
            <person name="Wang Y."/>
            <person name="Zhao H.B."/>
            <person name="Yang W.F."/>
            <person name="Wang G.Y."/>
            <person name="Li Y.H."/>
            <person name="Zhan D.L."/>
            <person name="Shen Y.T."/>
            <person name="Niu Q.F."/>
            <person name="Chang L."/>
            <person name="Qiu J."/>
            <person name="Zhao L."/>
            <person name="Xie H.B."/>
            <person name="Fu W.Y."/>
            <person name="Jin J."/>
            <person name="Li X.W."/>
            <person name="Jiao Y."/>
            <person name="Zhou C.C."/>
            <person name="Tu T."/>
            <person name="Chai C.Y."/>
            <person name="Gao J.L."/>
            <person name="Fan L.J."/>
            <person name="van de Weg E."/>
            <person name="Wang J.Y."/>
            <person name="Gao Z.S."/>
        </authorList>
    </citation>
    <scope>NUCLEOTIDE SEQUENCE [LARGE SCALE GENOMIC DNA]</scope>
    <source>
        <tissue evidence="2">Leaves</tissue>
    </source>
</reference>
<protein>
    <recommendedName>
        <fullName evidence="1">Retrotransposon Copia-like N-terminal domain-containing protein</fullName>
    </recommendedName>
</protein>
<accession>A0A6A1WNF9</accession>